<dbReference type="PANTHER" id="PTHR46382">
    <property type="entry name" value="PHOSPHATIDATE CYTIDYLYLTRANSFERASE"/>
    <property type="match status" value="1"/>
</dbReference>
<dbReference type="GO" id="GO:0004605">
    <property type="term" value="F:phosphatidate cytidylyltransferase activity"/>
    <property type="evidence" value="ECO:0007669"/>
    <property type="project" value="UniProtKB-EC"/>
</dbReference>
<dbReference type="KEGG" id="talb:FTW19_24860"/>
<reference evidence="20 21" key="1">
    <citation type="submission" date="2019-08" db="EMBL/GenBank/DDBJ databases">
        <title>Complete genome sequence of Terriglobus albidus strain ORNL.</title>
        <authorList>
            <person name="Podar M."/>
        </authorList>
    </citation>
    <scope>NUCLEOTIDE SEQUENCE [LARGE SCALE GENOMIC DNA]</scope>
    <source>
        <strain evidence="20 21">ORNL</strain>
    </source>
</reference>
<evidence type="ECO:0000256" key="12">
    <source>
        <dbReference type="ARBA" id="ARBA00022695"/>
    </source>
</evidence>
<dbReference type="GO" id="GO:0016024">
    <property type="term" value="P:CDP-diacylglycerol biosynthetic process"/>
    <property type="evidence" value="ECO:0007669"/>
    <property type="project" value="UniProtKB-UniPathway"/>
</dbReference>
<keyword evidence="10 18" id="KW-0808">Transferase</keyword>
<dbReference type="OrthoDB" id="9799199at2"/>
<name>A0A5B9EIR1_9BACT</name>
<comment type="pathway">
    <text evidence="4">Lipid metabolism.</text>
</comment>
<feature type="transmembrane region" description="Helical" evidence="19">
    <location>
        <begin position="132"/>
        <end position="151"/>
    </location>
</feature>
<evidence type="ECO:0000256" key="18">
    <source>
        <dbReference type="RuleBase" id="RU003938"/>
    </source>
</evidence>
<evidence type="ECO:0000313" key="21">
    <source>
        <dbReference type="Proteomes" id="UP000321820"/>
    </source>
</evidence>
<evidence type="ECO:0000256" key="17">
    <source>
        <dbReference type="ARBA" id="ARBA00023264"/>
    </source>
</evidence>
<evidence type="ECO:0000256" key="4">
    <source>
        <dbReference type="ARBA" id="ARBA00005189"/>
    </source>
</evidence>
<keyword evidence="8" id="KW-1003">Cell membrane</keyword>
<dbReference type="EMBL" id="CP042806">
    <property type="protein sequence ID" value="QEE30945.1"/>
    <property type="molecule type" value="Genomic_DNA"/>
</dbReference>
<evidence type="ECO:0000256" key="3">
    <source>
        <dbReference type="ARBA" id="ARBA00005119"/>
    </source>
</evidence>
<evidence type="ECO:0000256" key="7">
    <source>
        <dbReference type="ARBA" id="ARBA00019373"/>
    </source>
</evidence>
<proteinExistence type="inferred from homology"/>
<comment type="similarity">
    <text evidence="5 18">Belongs to the CDS family.</text>
</comment>
<evidence type="ECO:0000256" key="13">
    <source>
        <dbReference type="ARBA" id="ARBA00022989"/>
    </source>
</evidence>
<keyword evidence="12 18" id="KW-0548">Nucleotidyltransferase</keyword>
<keyword evidence="15 19" id="KW-0472">Membrane</keyword>
<feature type="transmembrane region" description="Helical" evidence="19">
    <location>
        <begin position="107"/>
        <end position="126"/>
    </location>
</feature>
<feature type="transmembrane region" description="Helical" evidence="19">
    <location>
        <begin position="26"/>
        <end position="44"/>
    </location>
</feature>
<sequence>MQRILTATVLILAVAALLWFGNRYPWLLLLAGTLVALLAGFEYTSLVNLSGAKIPYWWTGIAILTFFAATFFTPNLQLPVLTLLAFSLFVISLFAEPTARVLKDAAAGAFGLLYIAWPLSLLYLLAAQSTGLLIFLFVCVWSGDIAALYIGRAIGGKKLAPSISPGKTWSGSIASVVASVVLGLLLTWFGQWLAARGQSILDVGLTLLQVPLFAALINVAAQIGDLLESAIKRGAGVKDSGNLLPGHGGVLDRIDALLFAAPVLYYALLLQSF</sequence>
<evidence type="ECO:0000256" key="5">
    <source>
        <dbReference type="ARBA" id="ARBA00010185"/>
    </source>
</evidence>
<evidence type="ECO:0000256" key="10">
    <source>
        <dbReference type="ARBA" id="ARBA00022679"/>
    </source>
</evidence>
<gene>
    <name evidence="20" type="ORF">FTW19_24860</name>
</gene>
<evidence type="ECO:0000256" key="2">
    <source>
        <dbReference type="ARBA" id="ARBA00004651"/>
    </source>
</evidence>
<dbReference type="RefSeq" id="WP_147650239.1">
    <property type="nucleotide sequence ID" value="NZ_CP042806.1"/>
</dbReference>
<keyword evidence="17" id="KW-1208">Phospholipid metabolism</keyword>
<dbReference type="AlphaFoldDB" id="A0A5B9EIR1"/>
<dbReference type="Pfam" id="PF01148">
    <property type="entry name" value="CTP_transf_1"/>
    <property type="match status" value="1"/>
</dbReference>
<comment type="catalytic activity">
    <reaction evidence="1 18">
        <text>a 1,2-diacyl-sn-glycero-3-phosphate + CTP + H(+) = a CDP-1,2-diacyl-sn-glycerol + diphosphate</text>
        <dbReference type="Rhea" id="RHEA:16229"/>
        <dbReference type="ChEBI" id="CHEBI:15378"/>
        <dbReference type="ChEBI" id="CHEBI:33019"/>
        <dbReference type="ChEBI" id="CHEBI:37563"/>
        <dbReference type="ChEBI" id="CHEBI:58332"/>
        <dbReference type="ChEBI" id="CHEBI:58608"/>
        <dbReference type="EC" id="2.7.7.41"/>
    </reaction>
</comment>
<keyword evidence="11 18" id="KW-0812">Transmembrane</keyword>
<dbReference type="PROSITE" id="PS01315">
    <property type="entry name" value="CDS"/>
    <property type="match status" value="1"/>
</dbReference>
<dbReference type="UniPathway" id="UPA00557">
    <property type="reaction ID" value="UER00614"/>
</dbReference>
<accession>A0A5B9EIR1</accession>
<keyword evidence="9" id="KW-0444">Lipid biosynthesis</keyword>
<evidence type="ECO:0000256" key="19">
    <source>
        <dbReference type="SAM" id="Phobius"/>
    </source>
</evidence>
<dbReference type="GO" id="GO:0005886">
    <property type="term" value="C:plasma membrane"/>
    <property type="evidence" value="ECO:0007669"/>
    <property type="project" value="UniProtKB-SubCell"/>
</dbReference>
<keyword evidence="14" id="KW-0443">Lipid metabolism</keyword>
<dbReference type="InterPro" id="IPR000374">
    <property type="entry name" value="PC_trans"/>
</dbReference>
<keyword evidence="16" id="KW-0594">Phospholipid biosynthesis</keyword>
<evidence type="ECO:0000256" key="14">
    <source>
        <dbReference type="ARBA" id="ARBA00023098"/>
    </source>
</evidence>
<feature type="transmembrane region" description="Helical" evidence="19">
    <location>
        <begin position="172"/>
        <end position="194"/>
    </location>
</feature>
<evidence type="ECO:0000256" key="16">
    <source>
        <dbReference type="ARBA" id="ARBA00023209"/>
    </source>
</evidence>
<keyword evidence="13 19" id="KW-1133">Transmembrane helix</keyword>
<organism evidence="20 21">
    <name type="scientific">Terriglobus albidus</name>
    <dbReference type="NCBI Taxonomy" id="1592106"/>
    <lineage>
        <taxon>Bacteria</taxon>
        <taxon>Pseudomonadati</taxon>
        <taxon>Acidobacteriota</taxon>
        <taxon>Terriglobia</taxon>
        <taxon>Terriglobales</taxon>
        <taxon>Acidobacteriaceae</taxon>
        <taxon>Terriglobus</taxon>
    </lineage>
</organism>
<evidence type="ECO:0000256" key="15">
    <source>
        <dbReference type="ARBA" id="ARBA00023136"/>
    </source>
</evidence>
<evidence type="ECO:0000256" key="11">
    <source>
        <dbReference type="ARBA" id="ARBA00022692"/>
    </source>
</evidence>
<dbReference type="EC" id="2.7.7.41" evidence="6 18"/>
<evidence type="ECO:0000256" key="9">
    <source>
        <dbReference type="ARBA" id="ARBA00022516"/>
    </source>
</evidence>
<evidence type="ECO:0000313" key="20">
    <source>
        <dbReference type="EMBL" id="QEE30945.1"/>
    </source>
</evidence>
<evidence type="ECO:0000256" key="8">
    <source>
        <dbReference type="ARBA" id="ARBA00022475"/>
    </source>
</evidence>
<evidence type="ECO:0000256" key="1">
    <source>
        <dbReference type="ARBA" id="ARBA00001698"/>
    </source>
</evidence>
<comment type="pathway">
    <text evidence="3 18">Phospholipid metabolism; CDP-diacylglycerol biosynthesis; CDP-diacylglycerol from sn-glycerol 3-phosphate: step 3/3.</text>
</comment>
<dbReference type="Proteomes" id="UP000321820">
    <property type="component" value="Chromosome"/>
</dbReference>
<keyword evidence="21" id="KW-1185">Reference proteome</keyword>
<feature type="transmembrane region" description="Helical" evidence="19">
    <location>
        <begin position="200"/>
        <end position="223"/>
    </location>
</feature>
<dbReference type="PANTHER" id="PTHR46382:SF1">
    <property type="entry name" value="PHOSPHATIDATE CYTIDYLYLTRANSFERASE"/>
    <property type="match status" value="1"/>
</dbReference>
<feature type="transmembrane region" description="Helical" evidence="19">
    <location>
        <begin position="78"/>
        <end position="95"/>
    </location>
</feature>
<protein>
    <recommendedName>
        <fullName evidence="7 18">Phosphatidate cytidylyltransferase</fullName>
        <ecNumber evidence="6 18">2.7.7.41</ecNumber>
    </recommendedName>
</protein>
<evidence type="ECO:0000256" key="6">
    <source>
        <dbReference type="ARBA" id="ARBA00012487"/>
    </source>
</evidence>
<comment type="subcellular location">
    <subcellularLocation>
        <location evidence="2">Cell membrane</location>
        <topology evidence="2">Multi-pass membrane protein</topology>
    </subcellularLocation>
</comment>
<feature type="transmembrane region" description="Helical" evidence="19">
    <location>
        <begin position="56"/>
        <end position="72"/>
    </location>
</feature>